<name>A0ABV7YRB1_9BACT</name>
<dbReference type="Proteomes" id="UP001595616">
    <property type="component" value="Unassembled WGS sequence"/>
</dbReference>
<reference evidence="2" key="1">
    <citation type="journal article" date="2019" name="Int. J. Syst. Evol. Microbiol.">
        <title>The Global Catalogue of Microorganisms (GCM) 10K type strain sequencing project: providing services to taxonomists for standard genome sequencing and annotation.</title>
        <authorList>
            <consortium name="The Broad Institute Genomics Platform"/>
            <consortium name="The Broad Institute Genome Sequencing Center for Infectious Disease"/>
            <person name="Wu L."/>
            <person name="Ma J."/>
        </authorList>
    </citation>
    <scope>NUCLEOTIDE SEQUENCE [LARGE SCALE GENOMIC DNA]</scope>
    <source>
        <strain evidence="2">CECT 7956</strain>
    </source>
</reference>
<dbReference type="RefSeq" id="WP_379834389.1">
    <property type="nucleotide sequence ID" value="NZ_JBHRYQ010000001.1"/>
</dbReference>
<accession>A0ABV7YRB1</accession>
<evidence type="ECO:0000313" key="1">
    <source>
        <dbReference type="EMBL" id="MFC3809396.1"/>
    </source>
</evidence>
<sequence length="417" mass="49138">MTERAEKFWLDFRERGMYTERIYERLFELASNPIEIYSFTKAYLENYHSGSTLFDASLSYISKGQFEELLEIALVILKKRENELAQSVIYYAILQFPELMTENLNEVLELYNEKYYNWSITPGRNFEEIQIEKLLAKFLRTDISKIEKQKIFEVLIQTRNLPSIEIAFKYALENNLFESLYPMEDLITHIECVGLTMKENTIVSYCPNIAYHFVFPKNYFSKNEPIWLDNKSEHPTWKFKASTKSFKFGGYLEKDLKNPFYHIITFDIIPEGIKVTNLKMLTLGLHINLLNEQFGPFFYTHDAYGKPSLINNGINYEIKYFDDDEYKEREVAFAQTPSRWRIQDWGMANSRENLFRLGGEPTAIQSPEVLICPNCKGKMDFFMQLDTGGDFFWGTGGICYIYWCDKDKVSGYCFQCT</sequence>
<keyword evidence="2" id="KW-1185">Reference proteome</keyword>
<evidence type="ECO:0000313" key="2">
    <source>
        <dbReference type="Proteomes" id="UP001595616"/>
    </source>
</evidence>
<gene>
    <name evidence="1" type="ORF">ACFOOI_01905</name>
</gene>
<comment type="caution">
    <text evidence="1">The sequence shown here is derived from an EMBL/GenBank/DDBJ whole genome shotgun (WGS) entry which is preliminary data.</text>
</comment>
<protein>
    <recommendedName>
        <fullName evidence="3">DUF1963 domain-containing protein</fullName>
    </recommendedName>
</protein>
<organism evidence="1 2">
    <name type="scientific">Lacihabitans lacunae</name>
    <dbReference type="NCBI Taxonomy" id="1028214"/>
    <lineage>
        <taxon>Bacteria</taxon>
        <taxon>Pseudomonadati</taxon>
        <taxon>Bacteroidota</taxon>
        <taxon>Cytophagia</taxon>
        <taxon>Cytophagales</taxon>
        <taxon>Leadbetterellaceae</taxon>
        <taxon>Lacihabitans</taxon>
    </lineage>
</organism>
<proteinExistence type="predicted"/>
<dbReference type="EMBL" id="JBHRYQ010000001">
    <property type="protein sequence ID" value="MFC3809396.1"/>
    <property type="molecule type" value="Genomic_DNA"/>
</dbReference>
<evidence type="ECO:0008006" key="3">
    <source>
        <dbReference type="Google" id="ProtNLM"/>
    </source>
</evidence>